<feature type="region of interest" description="Disordered" evidence="1">
    <location>
        <begin position="219"/>
        <end position="291"/>
    </location>
</feature>
<feature type="region of interest" description="Disordered" evidence="1">
    <location>
        <begin position="1242"/>
        <end position="1404"/>
    </location>
</feature>
<feature type="compositionally biased region" description="Gly residues" evidence="1">
    <location>
        <begin position="918"/>
        <end position="927"/>
    </location>
</feature>
<keyword evidence="2" id="KW-0732">Signal</keyword>
<feature type="compositionally biased region" description="Gly residues" evidence="1">
    <location>
        <begin position="950"/>
        <end position="966"/>
    </location>
</feature>
<reference evidence="4" key="1">
    <citation type="submission" date="2025-08" db="UniProtKB">
        <authorList>
            <consortium name="RefSeq"/>
        </authorList>
    </citation>
    <scope>IDENTIFICATION</scope>
    <source>
        <tissue evidence="4">Whole body</tissue>
    </source>
</reference>
<feature type="compositionally biased region" description="Gly residues" evidence="1">
    <location>
        <begin position="993"/>
        <end position="1002"/>
    </location>
</feature>
<feature type="region of interest" description="Disordered" evidence="1">
    <location>
        <begin position="130"/>
        <end position="182"/>
    </location>
</feature>
<dbReference type="RefSeq" id="XP_064076481.1">
    <property type="nucleotide sequence ID" value="XM_064220411.1"/>
</dbReference>
<feature type="compositionally biased region" description="Gly residues" evidence="1">
    <location>
        <begin position="978"/>
        <end position="987"/>
    </location>
</feature>
<feature type="signal peptide" evidence="2">
    <location>
        <begin position="1"/>
        <end position="25"/>
    </location>
</feature>
<feature type="compositionally biased region" description="Basic and acidic residues" evidence="1">
    <location>
        <begin position="1369"/>
        <end position="1380"/>
    </location>
</feature>
<feature type="region of interest" description="Disordered" evidence="1">
    <location>
        <begin position="1503"/>
        <end position="1579"/>
    </location>
</feature>
<feature type="compositionally biased region" description="Low complexity" evidence="1">
    <location>
        <begin position="773"/>
        <end position="783"/>
    </location>
</feature>
<feature type="compositionally biased region" description="Gly residues" evidence="1">
    <location>
        <begin position="1083"/>
        <end position="1092"/>
    </location>
</feature>
<feature type="compositionally biased region" description="Gly residues" evidence="1">
    <location>
        <begin position="933"/>
        <end position="942"/>
    </location>
</feature>
<proteinExistence type="predicted"/>
<feature type="region of interest" description="Disordered" evidence="1">
    <location>
        <begin position="1639"/>
        <end position="1658"/>
    </location>
</feature>
<feature type="chain" id="PRO_5046725857" evidence="2">
    <location>
        <begin position="26"/>
        <end position="1799"/>
    </location>
</feature>
<feature type="compositionally biased region" description="Gly residues" evidence="1">
    <location>
        <begin position="1010"/>
        <end position="1032"/>
    </location>
</feature>
<feature type="region of interest" description="Disordered" evidence="1">
    <location>
        <begin position="1177"/>
        <end position="1230"/>
    </location>
</feature>
<dbReference type="Proteomes" id="UP001652626">
    <property type="component" value="Chromosome Z"/>
</dbReference>
<feature type="compositionally biased region" description="Polar residues" evidence="1">
    <location>
        <begin position="375"/>
        <end position="385"/>
    </location>
</feature>
<protein>
    <submittedName>
        <fullName evidence="4">Collagen alpha-1(I) chain isoform X1</fullName>
    </submittedName>
</protein>
<feature type="compositionally biased region" description="Low complexity" evidence="1">
    <location>
        <begin position="967"/>
        <end position="977"/>
    </location>
</feature>
<dbReference type="GO" id="GO:0005581">
    <property type="term" value="C:collagen trimer"/>
    <property type="evidence" value="ECO:0007669"/>
    <property type="project" value="UniProtKB-KW"/>
</dbReference>
<feature type="compositionally biased region" description="Polar residues" evidence="1">
    <location>
        <begin position="429"/>
        <end position="470"/>
    </location>
</feature>
<evidence type="ECO:0000313" key="3">
    <source>
        <dbReference type="Proteomes" id="UP001652626"/>
    </source>
</evidence>
<evidence type="ECO:0000313" key="4">
    <source>
        <dbReference type="RefSeq" id="XP_064076481.1"/>
    </source>
</evidence>
<feature type="compositionally biased region" description="Polar residues" evidence="1">
    <location>
        <begin position="1310"/>
        <end position="1341"/>
    </location>
</feature>
<feature type="compositionally biased region" description="Polar residues" evidence="1">
    <location>
        <begin position="1187"/>
        <end position="1214"/>
    </location>
</feature>
<feature type="region of interest" description="Disordered" evidence="1">
    <location>
        <begin position="310"/>
        <end position="477"/>
    </location>
</feature>
<feature type="compositionally biased region" description="Low complexity" evidence="1">
    <location>
        <begin position="728"/>
        <end position="738"/>
    </location>
</feature>
<feature type="compositionally biased region" description="Polar residues" evidence="1">
    <location>
        <begin position="162"/>
        <end position="182"/>
    </location>
</feature>
<evidence type="ECO:0000256" key="1">
    <source>
        <dbReference type="SAM" id="MobiDB-lite"/>
    </source>
</evidence>
<accession>A0ABM4AYX7</accession>
<keyword evidence="4" id="KW-0176">Collagen</keyword>
<feature type="compositionally biased region" description="Low complexity" evidence="1">
    <location>
        <begin position="1117"/>
        <end position="1128"/>
    </location>
</feature>
<organism evidence="3 4">
    <name type="scientific">Vanessa tameamea</name>
    <name type="common">Kamehameha butterfly</name>
    <dbReference type="NCBI Taxonomy" id="334116"/>
    <lineage>
        <taxon>Eukaryota</taxon>
        <taxon>Metazoa</taxon>
        <taxon>Ecdysozoa</taxon>
        <taxon>Arthropoda</taxon>
        <taxon>Hexapoda</taxon>
        <taxon>Insecta</taxon>
        <taxon>Pterygota</taxon>
        <taxon>Neoptera</taxon>
        <taxon>Endopterygota</taxon>
        <taxon>Lepidoptera</taxon>
        <taxon>Glossata</taxon>
        <taxon>Ditrysia</taxon>
        <taxon>Papilionoidea</taxon>
        <taxon>Nymphalidae</taxon>
        <taxon>Nymphalinae</taxon>
        <taxon>Vanessa</taxon>
    </lineage>
</organism>
<feature type="compositionally biased region" description="Polar residues" evidence="1">
    <location>
        <begin position="1258"/>
        <end position="1280"/>
    </location>
</feature>
<feature type="region of interest" description="Disordered" evidence="1">
    <location>
        <begin position="619"/>
        <end position="1146"/>
    </location>
</feature>
<gene>
    <name evidence="4" type="primary">LOC113402105</name>
</gene>
<feature type="compositionally biased region" description="Low complexity" evidence="1">
    <location>
        <begin position="1390"/>
        <end position="1404"/>
    </location>
</feature>
<feature type="compositionally biased region" description="Low complexity" evidence="1">
    <location>
        <begin position="818"/>
        <end position="828"/>
    </location>
</feature>
<feature type="compositionally biased region" description="Polar residues" evidence="1">
    <location>
        <begin position="219"/>
        <end position="236"/>
    </location>
</feature>
<feature type="compositionally biased region" description="Basic and acidic residues" evidence="1">
    <location>
        <begin position="327"/>
        <end position="343"/>
    </location>
</feature>
<dbReference type="GeneID" id="113402105"/>
<sequence>MRPPRVLGPTRLSILVLTLISYANSQTQERLLCKQPGTQNCFLWLFNLEGDRISTNGHITTNIPYNCGLTEKRFISSHGKFFKVRQIEKKTQLKKIFCNKVILVGRFFDWKEVENALDISTRVRRQSFTPRGRYRGQTQSQYLAIDRGNGKDEGRAEALSAADSSRASVSGNSGMGQAQSQSLYDPNCDDCYGKSNHEVENLKRPIGYKPGDIGYAPNSGSSWPTLAQNGGYNPTDGQRYVPGQNIPDELGLVQEPGLHGSNAKPGNRNVQSSGTEPNGPGTLGSNNYRPNGATGNGYYPYGNEGANFRPVPGNNGYLPNGSIDSRLPNRYDPNHGIDDRYRPNDGSGGFGPGRNPDYMGGNPQDLSGLGPNGANEKSNAPSIDSNGFRPSGSHAGGYIPNINAGTNRGPGVDNYNPNQGHRQGDIPTSPGNSVPQVGTYRPGQTPNQITQGESNNPKQVDSNFTPSVGNGVSGGTYPAVRTTGNPVGFGTGQSGTPNINWPIASGPYQVPGGNVYCCVIPNNGITGNMYPNNFEAVKGTPTIPYGTNMPEVSGGTNVPGGQYKPGGHYIPGTTGSTTVPGQFLLGNTGGPLAPGSQYGVNTYPSGQYIPTNTGNNIGIPGGQYVPGSTGDASVPRNQYGPGGTSVPGGQYSQGRSSGPSVPGGQYGPGGSIGSTVPGGQYGPGGNSGPSVPGGQYGPGGSSGSTLPGGQYGPGGSGDSTVPGGRYGPDGSSGPSIPGGQYGPGGSIGSTVPGGQYGPGGSIGPSVPRGQYGPDGSSGPSVPGGQYGPGGSSGPSVPGGQYGPGGSSGSTVPRGQYGPDGSSGPSVPGGQYGPGGSSGPSVPGGQYGPGGSSGSTVPRGQYGPGGSSGSTVPGQYGPGGSSDPSAPGGQYGPGGSSGSTVPGGQYGPGGSSGSTLPGGQYGPGGGSGSTMPGGQYGQGGGSGSTMPGSSYGPGGSGGSTMPGGQYGPGRSSGPSVPGGQYGPGGGSGSTMPGGQYGPGGGSGSTMPGSSYGPGGSGGSTVPGGQYGPGGGTGTSVPGGQYGPGGSSGSTVPGGQYRPGGGSGTTVPGGQYGPGGSSGSTVPGGQYGPGGGSGSTVPGGQYGPIGESSNTMPGGQYGPSGSRGSSVPGGQYIPTDTRGTGQYIPGNQYVPGATGNAGNTLIPGGHYATGGTVSPGGQYGKGNAYPGSGMNQSKTPQGFYNQGVPTGPNTDYNGVPQNYLDPNTVAADGDDSEAEANVAQNINGTTASASSKGGNDKGRAQTSVQGTYTGSGSFQAQAQITGENKEAQSEVSGGKKGASSSASGSGKNNKSQANVQLGSETGSVQTQSQSNGVMHSSNSQVQGSVKGGMADAQARGPGSTSSQAQIGFTPYKDEDKSRHDLQRIPFTGGGMASAQSSGRTGQSQSQLHGTFKYGITYNGAAQSGASLDKDAVFPNRLPFEKIDVFDEKEKNINVDKINMDITETPQSLDYEPPILGSSTLSESSSIKENVEMPTTENVIDESMKNSESRYASHPHTDHHTPDSDNTTYSNGPTLLGSRRSFKTNYGSMPDYEFTTDKDETQPEYDTDVGYEGDGNEASDVEQNEYSNYDEYSRDSPTHQYLQNTNRKGLEVQQTTGGNTQHIILGALKDQNAEIIQRDTERPDENRVYQPGERVPGTGGYTIPVGFTGSVKSVASKDKTYVVGSKDFPSQAQTVTLTPGKGKIKYTHPSTYGKYVKPKNLRSLQSSKENDNNRYVSVSKSVTRALDSDNNIRKQYSHTYYTKSSSCGYFTFTCTMVSSAEGRKKVCKPKMPTNPDGTPIRC</sequence>
<name>A0ABM4AYX7_VANTA</name>
<feature type="compositionally biased region" description="Acidic residues" evidence="1">
    <location>
        <begin position="1559"/>
        <end position="1579"/>
    </location>
</feature>
<keyword evidence="3" id="KW-1185">Reference proteome</keyword>
<evidence type="ECO:0000256" key="2">
    <source>
        <dbReference type="SAM" id="SignalP"/>
    </source>
</evidence>
<feature type="compositionally biased region" description="Polar residues" evidence="1">
    <location>
        <begin position="1242"/>
        <end position="1251"/>
    </location>
</feature>
<feature type="compositionally biased region" description="Low complexity" evidence="1">
    <location>
        <begin position="1295"/>
        <end position="1309"/>
    </location>
</feature>